<evidence type="ECO:0000256" key="5">
    <source>
        <dbReference type="ARBA" id="ARBA00022692"/>
    </source>
</evidence>
<dbReference type="GO" id="GO:0009103">
    <property type="term" value="P:lipopolysaccharide biosynthetic process"/>
    <property type="evidence" value="ECO:0007669"/>
    <property type="project" value="UniProtKB-ARBA"/>
</dbReference>
<evidence type="ECO:0000256" key="1">
    <source>
        <dbReference type="ARBA" id="ARBA00004651"/>
    </source>
</evidence>
<dbReference type="GO" id="GO:0005886">
    <property type="term" value="C:plasma membrane"/>
    <property type="evidence" value="ECO:0007669"/>
    <property type="project" value="UniProtKB-SubCell"/>
</dbReference>
<feature type="transmembrane region" description="Helical" evidence="8">
    <location>
        <begin position="48"/>
        <end position="67"/>
    </location>
</feature>
<feature type="transmembrane region" description="Helical" evidence="8">
    <location>
        <begin position="149"/>
        <end position="171"/>
    </location>
</feature>
<feature type="transmembrane region" description="Helical" evidence="8">
    <location>
        <begin position="252"/>
        <end position="269"/>
    </location>
</feature>
<sequence length="596" mass="63890">MTAGRGRTALLLLVSSGFPLSGLGFVATYRAAFGGTDVDGTTPGVHEMFWLSVGLALATTAATFVLATNRRRAGAVLVVVFATLMSLPKLLRSPSFFNFFDEQAHVRAVRALLDGDRLFGENPLNRVVADYPGLHAVSATLASVTGGPVFVTGNLVILVARVAGCLAVFLLAERLVRAPGAALAAVVVFASNPAFAFFDAQFAYESLASPLVAVTVLLAVRLGDEEGRARWVTAGAAAATTTLVVLTHHGSSYVLAGLLVVLVLGRLVTRRPPGAPLLVLAGFGVAAVLGWLFAAAGYTLTYIGPYVVSNLTSVPDFLGGRTGPRALFGGFLPVPAYERVAGFMAVLILFGLFCWGTVTLRAHRRRPDLWLLVALGTVYFLSLPLVALRGDQVVKRLWEFAFIGLAPICAAALVLVVRLRPRRGLPITAALVFVVFVGGGVARSGEHIRFPGPYIPSADPRSMTPDVVAAARWMLRAYGPDHRITGDRTLGVTFGAIGMQTPVTYEEDGYPVWLIFIPDQVTRQVLTEVQRAGIEWIAVDLRTANRFPLTGFYFNDAEPGAYVDTNLTRAALSKFDQGPFERRYDNGNIVLYRVVR</sequence>
<dbReference type="PANTHER" id="PTHR33908:SF11">
    <property type="entry name" value="MEMBRANE PROTEIN"/>
    <property type="match status" value="1"/>
</dbReference>
<dbReference type="AlphaFoldDB" id="A0A8J3ZZM3"/>
<evidence type="ECO:0000313" key="10">
    <source>
        <dbReference type="Proteomes" id="UP000635606"/>
    </source>
</evidence>
<dbReference type="RefSeq" id="WP_203933021.1">
    <property type="nucleotide sequence ID" value="NZ_BOPH01000112.1"/>
</dbReference>
<feature type="transmembrane region" description="Helical" evidence="8">
    <location>
        <begin position="400"/>
        <end position="417"/>
    </location>
</feature>
<dbReference type="Proteomes" id="UP000635606">
    <property type="component" value="Unassembled WGS sequence"/>
</dbReference>
<dbReference type="InterPro" id="IPR050297">
    <property type="entry name" value="LipidA_mod_glycosyltrf_83"/>
</dbReference>
<feature type="transmembrane region" description="Helical" evidence="8">
    <location>
        <begin position="424"/>
        <end position="442"/>
    </location>
</feature>
<dbReference type="PANTHER" id="PTHR33908">
    <property type="entry name" value="MANNOSYLTRANSFERASE YKCB-RELATED"/>
    <property type="match status" value="1"/>
</dbReference>
<keyword evidence="4" id="KW-0808">Transferase</keyword>
<evidence type="ECO:0000256" key="7">
    <source>
        <dbReference type="ARBA" id="ARBA00023136"/>
    </source>
</evidence>
<keyword evidence="6 8" id="KW-1133">Transmembrane helix</keyword>
<comment type="subcellular location">
    <subcellularLocation>
        <location evidence="1">Cell membrane</location>
        <topology evidence="1">Multi-pass membrane protein</topology>
    </subcellularLocation>
</comment>
<proteinExistence type="predicted"/>
<keyword evidence="2" id="KW-1003">Cell membrane</keyword>
<reference evidence="9" key="1">
    <citation type="submission" date="2021-01" db="EMBL/GenBank/DDBJ databases">
        <title>Whole genome shotgun sequence of Virgisporangium ochraceum NBRC 16418.</title>
        <authorList>
            <person name="Komaki H."/>
            <person name="Tamura T."/>
        </authorList>
    </citation>
    <scope>NUCLEOTIDE SEQUENCE</scope>
    <source>
        <strain evidence="9">NBRC 16418</strain>
    </source>
</reference>
<organism evidence="9 10">
    <name type="scientific">Virgisporangium ochraceum</name>
    <dbReference type="NCBI Taxonomy" id="65505"/>
    <lineage>
        <taxon>Bacteria</taxon>
        <taxon>Bacillati</taxon>
        <taxon>Actinomycetota</taxon>
        <taxon>Actinomycetes</taxon>
        <taxon>Micromonosporales</taxon>
        <taxon>Micromonosporaceae</taxon>
        <taxon>Virgisporangium</taxon>
    </lineage>
</organism>
<protein>
    <submittedName>
        <fullName evidence="9">Uncharacterized protein</fullName>
    </submittedName>
</protein>
<comment type="caution">
    <text evidence="9">The sequence shown here is derived from an EMBL/GenBank/DDBJ whole genome shotgun (WGS) entry which is preliminary data.</text>
</comment>
<evidence type="ECO:0000256" key="3">
    <source>
        <dbReference type="ARBA" id="ARBA00022676"/>
    </source>
</evidence>
<evidence type="ECO:0000256" key="2">
    <source>
        <dbReference type="ARBA" id="ARBA00022475"/>
    </source>
</evidence>
<dbReference type="EMBL" id="BOPH01000112">
    <property type="protein sequence ID" value="GIJ73189.1"/>
    <property type="molecule type" value="Genomic_DNA"/>
</dbReference>
<feature type="transmembrane region" description="Helical" evidence="8">
    <location>
        <begin position="74"/>
        <end position="91"/>
    </location>
</feature>
<gene>
    <name evidence="9" type="ORF">Voc01_081060</name>
</gene>
<evidence type="ECO:0000313" key="9">
    <source>
        <dbReference type="EMBL" id="GIJ73189.1"/>
    </source>
</evidence>
<dbReference type="GO" id="GO:0016763">
    <property type="term" value="F:pentosyltransferase activity"/>
    <property type="evidence" value="ECO:0007669"/>
    <property type="project" value="TreeGrafter"/>
</dbReference>
<feature type="transmembrane region" description="Helical" evidence="8">
    <location>
        <begin position="369"/>
        <end position="388"/>
    </location>
</feature>
<accession>A0A8J3ZZM3</accession>
<evidence type="ECO:0000256" key="6">
    <source>
        <dbReference type="ARBA" id="ARBA00022989"/>
    </source>
</evidence>
<keyword evidence="10" id="KW-1185">Reference proteome</keyword>
<feature type="transmembrane region" description="Helical" evidence="8">
    <location>
        <begin position="340"/>
        <end position="362"/>
    </location>
</feature>
<feature type="transmembrane region" description="Helical" evidence="8">
    <location>
        <begin position="178"/>
        <end position="196"/>
    </location>
</feature>
<keyword evidence="7 8" id="KW-0472">Membrane</keyword>
<keyword evidence="3" id="KW-0328">Glycosyltransferase</keyword>
<evidence type="ECO:0000256" key="8">
    <source>
        <dbReference type="SAM" id="Phobius"/>
    </source>
</evidence>
<name>A0A8J3ZZM3_9ACTN</name>
<evidence type="ECO:0000256" key="4">
    <source>
        <dbReference type="ARBA" id="ARBA00022679"/>
    </source>
</evidence>
<feature type="transmembrane region" description="Helical" evidence="8">
    <location>
        <begin position="276"/>
        <end position="300"/>
    </location>
</feature>
<keyword evidence="5 8" id="KW-0812">Transmembrane</keyword>